<dbReference type="SMART" id="SM00481">
    <property type="entry name" value="POLIIIAc"/>
    <property type="match status" value="1"/>
</dbReference>
<feature type="domain" description="Polymerase/histidinol phosphatase N-terminal" evidence="2">
    <location>
        <begin position="9"/>
        <end position="74"/>
    </location>
</feature>
<keyword evidence="4" id="KW-1185">Reference proteome</keyword>
<dbReference type="InterPro" id="IPR052018">
    <property type="entry name" value="PHP_domain"/>
</dbReference>
<dbReference type="Pfam" id="PF02811">
    <property type="entry name" value="PHP"/>
    <property type="match status" value="1"/>
</dbReference>
<protein>
    <submittedName>
        <fullName evidence="3">Putative metal-dependent phosphoesterases (PHP family)</fullName>
    </submittedName>
</protein>
<dbReference type="InterPro" id="IPR016195">
    <property type="entry name" value="Pol/histidinol_Pase-like"/>
</dbReference>
<dbReference type="EMBL" id="AORV01000051">
    <property type="protein sequence ID" value="EMS70635.1"/>
    <property type="molecule type" value="Genomic_DNA"/>
</dbReference>
<dbReference type="Gene3D" id="1.10.150.650">
    <property type="match status" value="1"/>
</dbReference>
<dbReference type="PATRIC" id="fig|1195236.3.peg.3831"/>
<sequence length="286" mass="31384">MKNNTTKLIDLHTHSTASDGSMSPAEIVRLAREKGLSAIALTDHDTVDGVEEALEEGKRSGVEVIPGIEISVDFKPEMHILGYFPDINGYTGIRQELEVVKQGREVRNKKIINRLNELGIDITLEEVKGVALGDIMGRPHIARVLVNRGFVSSIDEAFDRYLCREGLAYFKRVELKPGDGINAIRNAGGLPVLAHPVFLGKSHGELDTLLAELKEFGLAGIEALYSENSKEDTGNFLRLAIKYELLVTGGSDFHGSFKPGIELGRGRGRLEVPYELLEKLRGAVRA</sequence>
<name>S0FGK7_RUMCE</name>
<evidence type="ECO:0000256" key="1">
    <source>
        <dbReference type="SAM" id="MobiDB-lite"/>
    </source>
</evidence>
<dbReference type="PANTHER" id="PTHR42924:SF3">
    <property type="entry name" value="POLYMERASE_HISTIDINOL PHOSPHATASE N-TERMINAL DOMAIN-CONTAINING PROTEIN"/>
    <property type="match status" value="1"/>
</dbReference>
<accession>S0FGK7</accession>
<dbReference type="InterPro" id="IPR003141">
    <property type="entry name" value="Pol/His_phosphatase_N"/>
</dbReference>
<gene>
    <name evidence="3" type="ORF">CTER_3619</name>
</gene>
<evidence type="ECO:0000313" key="3">
    <source>
        <dbReference type="EMBL" id="EMS70635.1"/>
    </source>
</evidence>
<comment type="caution">
    <text evidence="3">The sequence shown here is derived from an EMBL/GenBank/DDBJ whole genome shotgun (WGS) entry which is preliminary data.</text>
</comment>
<dbReference type="SUPFAM" id="SSF89550">
    <property type="entry name" value="PHP domain-like"/>
    <property type="match status" value="1"/>
</dbReference>
<evidence type="ECO:0000313" key="4">
    <source>
        <dbReference type="Proteomes" id="UP000014155"/>
    </source>
</evidence>
<evidence type="ECO:0000259" key="2">
    <source>
        <dbReference type="SMART" id="SM00481"/>
    </source>
</evidence>
<dbReference type="Gene3D" id="3.20.20.140">
    <property type="entry name" value="Metal-dependent hydrolases"/>
    <property type="match status" value="1"/>
</dbReference>
<dbReference type="CDD" id="cd07438">
    <property type="entry name" value="PHP_HisPPase_AMP"/>
    <property type="match status" value="1"/>
</dbReference>
<proteinExistence type="predicted"/>
<dbReference type="eggNOG" id="COG0613">
    <property type="taxonomic scope" value="Bacteria"/>
</dbReference>
<dbReference type="PANTHER" id="PTHR42924">
    <property type="entry name" value="EXONUCLEASE"/>
    <property type="match status" value="1"/>
</dbReference>
<organism evidence="3 4">
    <name type="scientific">Ruminiclostridium cellobioparum subsp. termitidis CT1112</name>
    <dbReference type="NCBI Taxonomy" id="1195236"/>
    <lineage>
        <taxon>Bacteria</taxon>
        <taxon>Bacillati</taxon>
        <taxon>Bacillota</taxon>
        <taxon>Clostridia</taxon>
        <taxon>Eubacteriales</taxon>
        <taxon>Oscillospiraceae</taxon>
        <taxon>Ruminiclostridium</taxon>
    </lineage>
</organism>
<dbReference type="RefSeq" id="WP_004628087.1">
    <property type="nucleotide sequence ID" value="NZ_AORV01000051.1"/>
</dbReference>
<feature type="region of interest" description="Disordered" evidence="1">
    <location>
        <begin position="1"/>
        <end position="21"/>
    </location>
</feature>
<dbReference type="AlphaFoldDB" id="S0FGK7"/>
<dbReference type="Proteomes" id="UP000014155">
    <property type="component" value="Unassembled WGS sequence"/>
</dbReference>
<dbReference type="GO" id="GO:0004534">
    <property type="term" value="F:5'-3' RNA exonuclease activity"/>
    <property type="evidence" value="ECO:0007669"/>
    <property type="project" value="TreeGrafter"/>
</dbReference>
<reference evidence="3 4" key="1">
    <citation type="journal article" date="2013" name="Genome Announc.">
        <title>Draft Genome Sequence of the Cellulolytic, Mesophilic, Anaerobic Bacterium Clostridium termitidis Strain CT1112 (DSM 5398).</title>
        <authorList>
            <person name="Lal S."/>
            <person name="Ramachandran U."/>
            <person name="Zhang X."/>
            <person name="Munir R."/>
            <person name="Sparling R."/>
            <person name="Levin D.B."/>
        </authorList>
    </citation>
    <scope>NUCLEOTIDE SEQUENCE [LARGE SCALE GENOMIC DNA]</scope>
    <source>
        <strain evidence="3 4">CT1112</strain>
    </source>
</reference>
<dbReference type="GO" id="GO:0035312">
    <property type="term" value="F:5'-3' DNA exonuclease activity"/>
    <property type="evidence" value="ECO:0007669"/>
    <property type="project" value="TreeGrafter"/>
</dbReference>
<dbReference type="InterPro" id="IPR004013">
    <property type="entry name" value="PHP_dom"/>
</dbReference>
<dbReference type="STRING" id="1195236.CTER_3619"/>